<dbReference type="SUPFAM" id="SSF52540">
    <property type="entry name" value="P-loop containing nucleoside triphosphate hydrolases"/>
    <property type="match status" value="1"/>
</dbReference>
<dbReference type="InterPro" id="IPR027417">
    <property type="entry name" value="P-loop_NTPase"/>
</dbReference>
<evidence type="ECO:0000256" key="3">
    <source>
        <dbReference type="ARBA" id="ARBA00022840"/>
    </source>
</evidence>
<accession>A0A350HBN1</accession>
<keyword evidence="1" id="KW-0813">Transport</keyword>
<dbReference type="GO" id="GO:0005524">
    <property type="term" value="F:ATP binding"/>
    <property type="evidence" value="ECO:0007669"/>
    <property type="project" value="UniProtKB-KW"/>
</dbReference>
<name>A0A350HBN1_UNCW3</name>
<proteinExistence type="predicted"/>
<dbReference type="Proteomes" id="UP000264062">
    <property type="component" value="Unassembled WGS sequence"/>
</dbReference>
<protein>
    <recommendedName>
        <fullName evidence="6">ABC transporter ATP-binding protein</fullName>
    </recommendedName>
</protein>
<reference evidence="4 5" key="1">
    <citation type="journal article" date="2018" name="Nat. Biotechnol.">
        <title>A standardized bacterial taxonomy based on genome phylogeny substantially revises the tree of life.</title>
        <authorList>
            <person name="Parks D.H."/>
            <person name="Chuvochina M."/>
            <person name="Waite D.W."/>
            <person name="Rinke C."/>
            <person name="Skarshewski A."/>
            <person name="Chaumeil P.A."/>
            <person name="Hugenholtz P."/>
        </authorList>
    </citation>
    <scope>NUCLEOTIDE SEQUENCE [LARGE SCALE GENOMIC DNA]</scope>
    <source>
        <strain evidence="4">UBA9956</strain>
    </source>
</reference>
<dbReference type="PANTHER" id="PTHR42939">
    <property type="entry name" value="ABC TRANSPORTER ATP-BINDING PROTEIN ALBC-RELATED"/>
    <property type="match status" value="1"/>
</dbReference>
<feature type="non-terminal residue" evidence="4">
    <location>
        <position position="1"/>
    </location>
</feature>
<dbReference type="Gene3D" id="3.40.50.300">
    <property type="entry name" value="P-loop containing nucleotide triphosphate hydrolases"/>
    <property type="match status" value="1"/>
</dbReference>
<comment type="caution">
    <text evidence="4">The sequence shown here is derived from an EMBL/GenBank/DDBJ whole genome shotgun (WGS) entry which is preliminary data.</text>
</comment>
<keyword evidence="3" id="KW-0067">ATP-binding</keyword>
<dbReference type="InterPro" id="IPR051782">
    <property type="entry name" value="ABC_Transporter_VariousFunc"/>
</dbReference>
<dbReference type="PANTHER" id="PTHR42939:SF1">
    <property type="entry name" value="ABC TRANSPORTER ATP-BINDING PROTEIN ALBC-RELATED"/>
    <property type="match status" value="1"/>
</dbReference>
<evidence type="ECO:0000313" key="4">
    <source>
        <dbReference type="EMBL" id="HAV92947.1"/>
    </source>
</evidence>
<dbReference type="AlphaFoldDB" id="A0A350HBN1"/>
<evidence type="ECO:0000256" key="1">
    <source>
        <dbReference type="ARBA" id="ARBA00022448"/>
    </source>
</evidence>
<gene>
    <name evidence="4" type="ORF">DCW38_07205</name>
</gene>
<evidence type="ECO:0000313" key="5">
    <source>
        <dbReference type="Proteomes" id="UP000264062"/>
    </source>
</evidence>
<sequence>IASAFIHNPDILLVDEPMVGLDPKSSRIVKDLFKEGAKENRILFISTHTLSLAEELCTKIGIMDKGSLVYFGSISELKDKIKKENLEDIFLEITSKNE</sequence>
<organism evidence="4 5">
    <name type="scientific">candidate division WOR-3 bacterium</name>
    <dbReference type="NCBI Taxonomy" id="2052148"/>
    <lineage>
        <taxon>Bacteria</taxon>
        <taxon>Bacteria division WOR-3</taxon>
    </lineage>
</organism>
<evidence type="ECO:0000256" key="2">
    <source>
        <dbReference type="ARBA" id="ARBA00022741"/>
    </source>
</evidence>
<evidence type="ECO:0008006" key="6">
    <source>
        <dbReference type="Google" id="ProtNLM"/>
    </source>
</evidence>
<dbReference type="EMBL" id="DMZY01000211">
    <property type="protein sequence ID" value="HAV92947.1"/>
    <property type="molecule type" value="Genomic_DNA"/>
</dbReference>
<keyword evidence="2" id="KW-0547">Nucleotide-binding</keyword>